<dbReference type="AlphaFoldDB" id="A0A7W7WU54"/>
<evidence type="ECO:0000313" key="2">
    <source>
        <dbReference type="Proteomes" id="UP000542674"/>
    </source>
</evidence>
<sequence length="58" mass="6572">MRCIMQNPGVNEHEPAVAVIVTHVEDGNRIPICKRDLDWWLDDADDNPGMEPADLVFL</sequence>
<protein>
    <submittedName>
        <fullName evidence="1">Uncharacterized protein</fullName>
    </submittedName>
</protein>
<organism evidence="1 2">
    <name type="scientific">Saccharothrix violaceirubra</name>
    <dbReference type="NCBI Taxonomy" id="413306"/>
    <lineage>
        <taxon>Bacteria</taxon>
        <taxon>Bacillati</taxon>
        <taxon>Actinomycetota</taxon>
        <taxon>Actinomycetes</taxon>
        <taxon>Pseudonocardiales</taxon>
        <taxon>Pseudonocardiaceae</taxon>
        <taxon>Saccharothrix</taxon>
    </lineage>
</organism>
<accession>A0A7W7WU54</accession>
<dbReference type="RefSeq" id="WP_184666570.1">
    <property type="nucleotide sequence ID" value="NZ_BAABAI010000034.1"/>
</dbReference>
<evidence type="ECO:0000313" key="1">
    <source>
        <dbReference type="EMBL" id="MBB4963826.1"/>
    </source>
</evidence>
<proteinExistence type="predicted"/>
<dbReference type="Proteomes" id="UP000542674">
    <property type="component" value="Unassembled WGS sequence"/>
</dbReference>
<keyword evidence="2" id="KW-1185">Reference proteome</keyword>
<comment type="caution">
    <text evidence="1">The sequence shown here is derived from an EMBL/GenBank/DDBJ whole genome shotgun (WGS) entry which is preliminary data.</text>
</comment>
<gene>
    <name evidence="1" type="ORF">F4559_001185</name>
</gene>
<reference evidence="1 2" key="1">
    <citation type="submission" date="2020-08" db="EMBL/GenBank/DDBJ databases">
        <title>Sequencing the genomes of 1000 actinobacteria strains.</title>
        <authorList>
            <person name="Klenk H.-P."/>
        </authorList>
    </citation>
    <scope>NUCLEOTIDE SEQUENCE [LARGE SCALE GENOMIC DNA]</scope>
    <source>
        <strain evidence="1 2">DSM 45084</strain>
    </source>
</reference>
<dbReference type="EMBL" id="JACHJS010000001">
    <property type="protein sequence ID" value="MBB4963826.1"/>
    <property type="molecule type" value="Genomic_DNA"/>
</dbReference>
<name>A0A7W7WU54_9PSEU</name>